<protein>
    <submittedName>
        <fullName evidence="1">Uncharacterized protein</fullName>
    </submittedName>
</protein>
<dbReference type="PATRIC" id="fig|1263870.3.peg.4266"/>
<comment type="caution">
    <text evidence="1">The sequence shown here is derived from an EMBL/GenBank/DDBJ whole genome shotgun (WGS) entry which is preliminary data.</text>
</comment>
<gene>
    <name evidence="1" type="ORF">RSSM_04031</name>
</gene>
<keyword evidence="2" id="KW-1185">Reference proteome</keyword>
<dbReference type="AlphaFoldDB" id="M5TZD1"/>
<sequence>MHRGRGRVHERGHHVDGPTWDHHACGGCRLRHGCQSLGVSRWHRESRLRLCRGISGRTKRSPFLRWKSHRHHRRRSLQR</sequence>
<reference evidence="1 2" key="1">
    <citation type="journal article" date="2013" name="Mar. Genomics">
        <title>Expression of sulfatases in Rhodopirellula baltica and the diversity of sulfatases in the genus Rhodopirellula.</title>
        <authorList>
            <person name="Wegner C.E."/>
            <person name="Richter-Heitmann T."/>
            <person name="Klindworth A."/>
            <person name="Klockow C."/>
            <person name="Richter M."/>
            <person name="Achstetter T."/>
            <person name="Glockner F.O."/>
            <person name="Harder J."/>
        </authorList>
    </citation>
    <scope>NUCLEOTIDE SEQUENCE [LARGE SCALE GENOMIC DNA]</scope>
    <source>
        <strain evidence="1 2">SM41</strain>
    </source>
</reference>
<evidence type="ECO:0000313" key="2">
    <source>
        <dbReference type="Proteomes" id="UP000011885"/>
    </source>
</evidence>
<dbReference type="Proteomes" id="UP000011885">
    <property type="component" value="Unassembled WGS sequence"/>
</dbReference>
<dbReference type="EMBL" id="ANOH01000274">
    <property type="protein sequence ID" value="EMI54560.1"/>
    <property type="molecule type" value="Genomic_DNA"/>
</dbReference>
<proteinExistence type="predicted"/>
<name>M5TZD1_9BACT</name>
<accession>M5TZD1</accession>
<organism evidence="1 2">
    <name type="scientific">Rhodopirellula sallentina SM41</name>
    <dbReference type="NCBI Taxonomy" id="1263870"/>
    <lineage>
        <taxon>Bacteria</taxon>
        <taxon>Pseudomonadati</taxon>
        <taxon>Planctomycetota</taxon>
        <taxon>Planctomycetia</taxon>
        <taxon>Pirellulales</taxon>
        <taxon>Pirellulaceae</taxon>
        <taxon>Rhodopirellula</taxon>
    </lineage>
</organism>
<evidence type="ECO:0000313" key="1">
    <source>
        <dbReference type="EMBL" id="EMI54560.1"/>
    </source>
</evidence>